<keyword evidence="3" id="KW-1185">Reference proteome</keyword>
<dbReference type="InterPro" id="IPR036047">
    <property type="entry name" value="F-box-like_dom_sf"/>
</dbReference>
<proteinExistence type="predicted"/>
<organism evidence="2 3">
    <name type="scientific">Arthrobotrys flagrans</name>
    <name type="common">Nematode-trapping fungus</name>
    <name type="synonym">Trichothecium flagrans</name>
    <dbReference type="NCBI Taxonomy" id="97331"/>
    <lineage>
        <taxon>Eukaryota</taxon>
        <taxon>Fungi</taxon>
        <taxon>Dikarya</taxon>
        <taxon>Ascomycota</taxon>
        <taxon>Pezizomycotina</taxon>
        <taxon>Orbiliomycetes</taxon>
        <taxon>Orbiliales</taxon>
        <taxon>Orbiliaceae</taxon>
        <taxon>Arthrobotrys</taxon>
    </lineage>
</organism>
<dbReference type="RefSeq" id="XP_067489018.1">
    <property type="nucleotide sequence ID" value="XM_067637508.1"/>
</dbReference>
<dbReference type="Proteomes" id="UP000283090">
    <property type="component" value="Unassembled WGS sequence"/>
</dbReference>
<dbReference type="AlphaFoldDB" id="A0A436ZWX3"/>
<dbReference type="EMBL" id="SAEB01000009">
    <property type="protein sequence ID" value="RVD83474.1"/>
    <property type="molecule type" value="Genomic_DNA"/>
</dbReference>
<dbReference type="VEuPathDB" id="FungiDB:DFL_007860"/>
<accession>A0A436ZWX3</accession>
<dbReference type="InterPro" id="IPR001810">
    <property type="entry name" value="F-box_dom"/>
</dbReference>
<gene>
    <name evidence="2" type="ORF">DFL_007860</name>
</gene>
<evidence type="ECO:0000259" key="1">
    <source>
        <dbReference type="Pfam" id="PF00646"/>
    </source>
</evidence>
<protein>
    <recommendedName>
        <fullName evidence="1">F-box domain-containing protein</fullName>
    </recommendedName>
</protein>
<evidence type="ECO:0000313" key="2">
    <source>
        <dbReference type="EMBL" id="RVD83474.1"/>
    </source>
</evidence>
<dbReference type="Gene3D" id="1.20.1280.50">
    <property type="match status" value="1"/>
</dbReference>
<feature type="domain" description="F-box" evidence="1">
    <location>
        <begin position="73"/>
        <end position="105"/>
    </location>
</feature>
<name>A0A436ZWX3_ARTFL</name>
<dbReference type="SUPFAM" id="SSF81383">
    <property type="entry name" value="F-box domain"/>
    <property type="match status" value="1"/>
</dbReference>
<dbReference type="GeneID" id="93590171"/>
<reference evidence="2 3" key="1">
    <citation type="submission" date="2019-01" db="EMBL/GenBank/DDBJ databases">
        <title>Intercellular communication is required for trap formation in the nematode-trapping fungus Duddingtonia flagrans.</title>
        <authorList>
            <person name="Youssar L."/>
            <person name="Wernet V."/>
            <person name="Hensel N."/>
            <person name="Hildebrandt H.-G."/>
            <person name="Fischer R."/>
        </authorList>
    </citation>
    <scope>NUCLEOTIDE SEQUENCE [LARGE SCALE GENOMIC DNA]</scope>
    <source>
        <strain evidence="2 3">CBS H-5679</strain>
    </source>
</reference>
<dbReference type="OrthoDB" id="3800738at2759"/>
<sequence length="348" mass="39505">MPIFTLKDHGIISLLLSSIYLPLIKDTPTVNLQLYQLHHQTKMASRLSISTVFRGNGPRKSFAPTPPSVFLIPEILELIMLELPAVTVLTTCRGVCKAWKSLIETAPDLKYYSLTGLKRSKQRQAEIAARQLPEQVITPMALAVLSAFWEKLATNGINDNLYVVNERPGVYATNRRRHPCYPVFWVLTLPVQGTICTVKWLVNRKQGPGVEKDRKRVRTDMRPLFKKFAGGTKLIPLIDPDLDRKMILDVAIEDQSNWGYIYRKDGVQPEEISRLDPSDITAEPWSRVISALAKTVYEQAPNPALGENPKFWCDFVYEYLDSKREKKHHTEEVVFGSSKPFNVVVGES</sequence>
<comment type="caution">
    <text evidence="2">The sequence shown here is derived from an EMBL/GenBank/DDBJ whole genome shotgun (WGS) entry which is preliminary data.</text>
</comment>
<evidence type="ECO:0000313" key="3">
    <source>
        <dbReference type="Proteomes" id="UP000283090"/>
    </source>
</evidence>
<dbReference type="Pfam" id="PF00646">
    <property type="entry name" value="F-box"/>
    <property type="match status" value="1"/>
</dbReference>